<dbReference type="NCBIfam" id="TIGR00040">
    <property type="entry name" value="yfcE"/>
    <property type="match status" value="1"/>
</dbReference>
<keyword evidence="2" id="KW-0479">Metal-binding</keyword>
<evidence type="ECO:0000313" key="4">
    <source>
        <dbReference type="EMBL" id="MBP3949692.1"/>
    </source>
</evidence>
<dbReference type="RefSeq" id="WP_210595068.1">
    <property type="nucleotide sequence ID" value="NZ_JAGKSQ010000001.1"/>
</dbReference>
<comment type="caution">
    <text evidence="4">The sequence shown here is derived from an EMBL/GenBank/DDBJ whole genome shotgun (WGS) entry which is preliminary data.</text>
</comment>
<protein>
    <recommendedName>
        <fullName evidence="2">Phosphoesterase</fullName>
        <ecNumber evidence="2">3.1.4.-</ecNumber>
    </recommendedName>
</protein>
<comment type="similarity">
    <text evidence="1 2">Belongs to the metallophosphoesterase superfamily. YfcE family.</text>
</comment>
<comment type="cofactor">
    <cofactor evidence="2">
        <name>a divalent metal cation</name>
        <dbReference type="ChEBI" id="CHEBI:60240"/>
    </cofactor>
</comment>
<accession>A0A941AMX0</accession>
<gene>
    <name evidence="4" type="ORF">J7W16_01015</name>
</gene>
<dbReference type="GO" id="GO:0046872">
    <property type="term" value="F:metal ion binding"/>
    <property type="evidence" value="ECO:0007669"/>
    <property type="project" value="UniProtKB-KW"/>
</dbReference>
<dbReference type="InterPro" id="IPR029052">
    <property type="entry name" value="Metallo-depent_PP-like"/>
</dbReference>
<dbReference type="EC" id="3.1.4.-" evidence="2"/>
<dbReference type="InterPro" id="IPR000979">
    <property type="entry name" value="Phosphodiesterase_MJ0936/Vps29"/>
</dbReference>
<sequence>MKALIISDSHGWQRELKEIVDRYRTEVDIIIHCGDSELDRDNEALTGVKVVKGNCDFGDDFEEEIIETVEATSIYVTHGHLYNVKMTTVPLTYRAEEKQADIACFGHSHIATTFEQNGIIYINPGSIKLPMGKRIRTYCICERTDDKTTVTFFEKDGVRVEDMIYEFTV</sequence>
<dbReference type="InterPro" id="IPR024654">
    <property type="entry name" value="Calcineurin-like_PHP_lpxH"/>
</dbReference>
<dbReference type="EMBL" id="JAGKSQ010000001">
    <property type="protein sequence ID" value="MBP3949692.1"/>
    <property type="molecule type" value="Genomic_DNA"/>
</dbReference>
<dbReference type="SUPFAM" id="SSF56300">
    <property type="entry name" value="Metallo-dependent phosphatases"/>
    <property type="match status" value="1"/>
</dbReference>
<proteinExistence type="inferred from homology"/>
<dbReference type="GO" id="GO:0016787">
    <property type="term" value="F:hydrolase activity"/>
    <property type="evidence" value="ECO:0007669"/>
    <property type="project" value="UniProtKB-UniRule"/>
</dbReference>
<evidence type="ECO:0000313" key="5">
    <source>
        <dbReference type="Proteomes" id="UP000678228"/>
    </source>
</evidence>
<feature type="domain" description="Calcineurin-like phosphoesterase" evidence="3">
    <location>
        <begin position="1"/>
        <end position="144"/>
    </location>
</feature>
<evidence type="ECO:0000256" key="1">
    <source>
        <dbReference type="ARBA" id="ARBA00008950"/>
    </source>
</evidence>
<dbReference type="PANTHER" id="PTHR11124">
    <property type="entry name" value="VACUOLAR SORTING PROTEIN VPS29"/>
    <property type="match status" value="1"/>
</dbReference>
<dbReference type="Proteomes" id="UP000678228">
    <property type="component" value="Unassembled WGS sequence"/>
</dbReference>
<reference evidence="4" key="1">
    <citation type="submission" date="2021-03" db="EMBL/GenBank/DDBJ databases">
        <title>Bacillus suaedae sp. nov., isolated from Suaeda aralocaspica.</title>
        <authorList>
            <person name="Lei R.F.R."/>
        </authorList>
    </citation>
    <scope>NUCLEOTIDE SEQUENCE</scope>
    <source>
        <strain evidence="4">YZJH907-2</strain>
    </source>
</reference>
<keyword evidence="5" id="KW-1185">Reference proteome</keyword>
<evidence type="ECO:0000256" key="2">
    <source>
        <dbReference type="RuleBase" id="RU362039"/>
    </source>
</evidence>
<organism evidence="4 5">
    <name type="scientific">Halalkalibacter suaedae</name>
    <dbReference type="NCBI Taxonomy" id="2822140"/>
    <lineage>
        <taxon>Bacteria</taxon>
        <taxon>Bacillati</taxon>
        <taxon>Bacillota</taxon>
        <taxon>Bacilli</taxon>
        <taxon>Bacillales</taxon>
        <taxon>Bacillaceae</taxon>
        <taxon>Halalkalibacter</taxon>
    </lineage>
</organism>
<dbReference type="Gene3D" id="3.60.21.10">
    <property type="match status" value="1"/>
</dbReference>
<name>A0A941AMX0_9BACI</name>
<evidence type="ECO:0000259" key="3">
    <source>
        <dbReference type="Pfam" id="PF12850"/>
    </source>
</evidence>
<dbReference type="Pfam" id="PF12850">
    <property type="entry name" value="Metallophos_2"/>
    <property type="match status" value="1"/>
</dbReference>
<dbReference type="AlphaFoldDB" id="A0A941AMX0"/>